<reference evidence="1" key="1">
    <citation type="submission" date="2020-01" db="EMBL/GenBank/DDBJ databases">
        <title>Development of genomics and gene disruption for Polysphondylium violaceum indicates a role for the polyketide synthase stlB in stalk morphogenesis.</title>
        <authorList>
            <person name="Narita B."/>
            <person name="Kawabe Y."/>
            <person name="Kin K."/>
            <person name="Saito T."/>
            <person name="Gibbs R."/>
            <person name="Kuspa A."/>
            <person name="Muzny D."/>
            <person name="Queller D."/>
            <person name="Richards S."/>
            <person name="Strassman J."/>
            <person name="Sucgang R."/>
            <person name="Worley K."/>
            <person name="Schaap P."/>
        </authorList>
    </citation>
    <scope>NUCLEOTIDE SEQUENCE</scope>
    <source>
        <strain evidence="1">QSvi11</strain>
    </source>
</reference>
<dbReference type="AlphaFoldDB" id="A0A8J4PMQ7"/>
<evidence type="ECO:0000313" key="2">
    <source>
        <dbReference type="Proteomes" id="UP000695562"/>
    </source>
</evidence>
<protein>
    <submittedName>
        <fullName evidence="1">Uncharacterized protein</fullName>
    </submittedName>
</protein>
<gene>
    <name evidence="1" type="ORF">CYY_009509</name>
</gene>
<proteinExistence type="predicted"/>
<comment type="caution">
    <text evidence="1">The sequence shown here is derived from an EMBL/GenBank/DDBJ whole genome shotgun (WGS) entry which is preliminary data.</text>
</comment>
<keyword evidence="2" id="KW-1185">Reference proteome</keyword>
<evidence type="ECO:0000313" key="1">
    <source>
        <dbReference type="EMBL" id="KAF2069171.1"/>
    </source>
</evidence>
<dbReference type="OrthoDB" id="659430at2759"/>
<sequence length="100" mass="11467">MVSKPQIKSSSQFPPNLKKLTIPCCSRVLDIVPTSTIHHLQFNNNIIQNPTDTLIFQVELTPPNITKLILNDDNVCFETYNQKHQTLSLDGTRYYNTSYN</sequence>
<dbReference type="Proteomes" id="UP000695562">
    <property type="component" value="Unassembled WGS sequence"/>
</dbReference>
<dbReference type="EMBL" id="AJWJ01000727">
    <property type="protein sequence ID" value="KAF2069171.1"/>
    <property type="molecule type" value="Genomic_DNA"/>
</dbReference>
<name>A0A8J4PMQ7_9MYCE</name>
<organism evidence="1 2">
    <name type="scientific">Polysphondylium violaceum</name>
    <dbReference type="NCBI Taxonomy" id="133409"/>
    <lineage>
        <taxon>Eukaryota</taxon>
        <taxon>Amoebozoa</taxon>
        <taxon>Evosea</taxon>
        <taxon>Eumycetozoa</taxon>
        <taxon>Dictyostelia</taxon>
        <taxon>Dictyosteliales</taxon>
        <taxon>Dictyosteliaceae</taxon>
        <taxon>Polysphondylium</taxon>
    </lineage>
</organism>
<accession>A0A8J4PMQ7</accession>